<dbReference type="AlphaFoldDB" id="A0ABD2WHN4"/>
<keyword evidence="2" id="KW-1185">Reference proteome</keyword>
<comment type="caution">
    <text evidence="1">The sequence shown here is derived from an EMBL/GenBank/DDBJ whole genome shotgun (WGS) entry which is preliminary data.</text>
</comment>
<name>A0ABD2WHN4_9HYME</name>
<evidence type="ECO:0000313" key="2">
    <source>
        <dbReference type="Proteomes" id="UP001627154"/>
    </source>
</evidence>
<sequence length="110" mass="11992">MNSLLGTLSPSPAVTYTAHDSGTVGCKFCKRFSATSSTSQGVQLQLPYVHAARDIVLGNARIQRAVVRNYSGKFNFYRPERRIRLELGSSPSELRASLYIGSIPSDARGL</sequence>
<accession>A0ABD2WHN4</accession>
<gene>
    <name evidence="1" type="ORF">TKK_012902</name>
</gene>
<organism evidence="1 2">
    <name type="scientific">Trichogramma kaykai</name>
    <dbReference type="NCBI Taxonomy" id="54128"/>
    <lineage>
        <taxon>Eukaryota</taxon>
        <taxon>Metazoa</taxon>
        <taxon>Ecdysozoa</taxon>
        <taxon>Arthropoda</taxon>
        <taxon>Hexapoda</taxon>
        <taxon>Insecta</taxon>
        <taxon>Pterygota</taxon>
        <taxon>Neoptera</taxon>
        <taxon>Endopterygota</taxon>
        <taxon>Hymenoptera</taxon>
        <taxon>Apocrita</taxon>
        <taxon>Proctotrupomorpha</taxon>
        <taxon>Chalcidoidea</taxon>
        <taxon>Trichogrammatidae</taxon>
        <taxon>Trichogramma</taxon>
    </lineage>
</organism>
<proteinExistence type="predicted"/>
<dbReference type="EMBL" id="JBJJXI010000103">
    <property type="protein sequence ID" value="KAL3392588.1"/>
    <property type="molecule type" value="Genomic_DNA"/>
</dbReference>
<dbReference type="Proteomes" id="UP001627154">
    <property type="component" value="Unassembled WGS sequence"/>
</dbReference>
<evidence type="ECO:0000313" key="1">
    <source>
        <dbReference type="EMBL" id="KAL3392588.1"/>
    </source>
</evidence>
<protein>
    <submittedName>
        <fullName evidence="1">Uncharacterized protein</fullName>
    </submittedName>
</protein>
<reference evidence="1 2" key="1">
    <citation type="journal article" date="2024" name="bioRxiv">
        <title>A reference genome for Trichogramma kaykai: A tiny desert-dwelling parasitoid wasp with competing sex-ratio distorters.</title>
        <authorList>
            <person name="Culotta J."/>
            <person name="Lindsey A.R."/>
        </authorList>
    </citation>
    <scope>NUCLEOTIDE SEQUENCE [LARGE SCALE GENOMIC DNA]</scope>
    <source>
        <strain evidence="1 2">KSX58</strain>
    </source>
</reference>